<feature type="compositionally biased region" description="Polar residues" evidence="1">
    <location>
        <begin position="25"/>
        <end position="58"/>
    </location>
</feature>
<keyword evidence="3" id="KW-1185">Reference proteome</keyword>
<protein>
    <submittedName>
        <fullName evidence="2">Uncharacterized protein</fullName>
    </submittedName>
</protein>
<reference evidence="2 3" key="1">
    <citation type="submission" date="2024-01" db="EMBL/GenBank/DDBJ databases">
        <authorList>
            <person name="Allen C."/>
            <person name="Tagirdzhanova G."/>
        </authorList>
    </citation>
    <scope>NUCLEOTIDE SEQUENCE [LARGE SCALE GENOMIC DNA]</scope>
    <source>
        <strain evidence="2 3">CBS 573.63</strain>
    </source>
</reference>
<name>A0ABP0DLB7_9PEZI</name>
<evidence type="ECO:0000313" key="3">
    <source>
        <dbReference type="Proteomes" id="UP001642501"/>
    </source>
</evidence>
<feature type="compositionally biased region" description="Low complexity" evidence="1">
    <location>
        <begin position="10"/>
        <end position="24"/>
    </location>
</feature>
<feature type="compositionally biased region" description="Polar residues" evidence="1">
    <location>
        <begin position="71"/>
        <end position="88"/>
    </location>
</feature>
<organism evidence="2 3">
    <name type="scientific">Sporothrix epigloea</name>
    <dbReference type="NCBI Taxonomy" id="1892477"/>
    <lineage>
        <taxon>Eukaryota</taxon>
        <taxon>Fungi</taxon>
        <taxon>Dikarya</taxon>
        <taxon>Ascomycota</taxon>
        <taxon>Pezizomycotina</taxon>
        <taxon>Sordariomycetes</taxon>
        <taxon>Sordariomycetidae</taxon>
        <taxon>Ophiostomatales</taxon>
        <taxon>Ophiostomataceae</taxon>
        <taxon>Sporothrix</taxon>
    </lineage>
</organism>
<gene>
    <name evidence="2" type="ORF">SEPCBS57363_003369</name>
</gene>
<dbReference type="EMBL" id="CAWUOM010000053">
    <property type="protein sequence ID" value="CAK7268987.1"/>
    <property type="molecule type" value="Genomic_DNA"/>
</dbReference>
<dbReference type="Proteomes" id="UP001642501">
    <property type="component" value="Unassembled WGS sequence"/>
</dbReference>
<accession>A0ABP0DLB7</accession>
<feature type="region of interest" description="Disordered" evidence="1">
    <location>
        <begin position="1"/>
        <end position="89"/>
    </location>
</feature>
<proteinExistence type="predicted"/>
<evidence type="ECO:0000256" key="1">
    <source>
        <dbReference type="SAM" id="MobiDB-lite"/>
    </source>
</evidence>
<comment type="caution">
    <text evidence="2">The sequence shown here is derived from an EMBL/GenBank/DDBJ whole genome shotgun (WGS) entry which is preliminary data.</text>
</comment>
<evidence type="ECO:0000313" key="2">
    <source>
        <dbReference type="EMBL" id="CAK7268987.1"/>
    </source>
</evidence>
<sequence>MADNSPYFKHSTSSSHFFGSGNHSPQNSYRSTQQASYATGYQGMSSNTLNPLCSQPRTGGSIYPQFENPMFSGSTGNTNDGNTASFNDADTRRMGYSSFVNCSPFDYGDQRDSNIREGSYTDPNFQTAGRLFEL</sequence>